<feature type="transmembrane region" description="Helical" evidence="7">
    <location>
        <begin position="180"/>
        <end position="200"/>
    </location>
</feature>
<evidence type="ECO:0000313" key="9">
    <source>
        <dbReference type="EMBL" id="KAJ4365732.1"/>
    </source>
</evidence>
<dbReference type="Pfam" id="PF03443">
    <property type="entry name" value="AA9"/>
    <property type="match status" value="1"/>
</dbReference>
<protein>
    <recommendedName>
        <fullName evidence="6">AA9 family lytic polysaccharide monooxygenase</fullName>
        <ecNumber evidence="6">1.14.99.56</ecNumber>
    </recommendedName>
    <alternativeName>
        <fullName evidence="6">Endo-beta-1,4-glucanase</fullName>
    </alternativeName>
    <alternativeName>
        <fullName evidence="6">Glycosyl hydrolase 61 family protein</fullName>
    </alternativeName>
</protein>
<keyword evidence="10" id="KW-1185">Reference proteome</keyword>
<dbReference type="Pfam" id="PF07690">
    <property type="entry name" value="MFS_1"/>
    <property type="match status" value="1"/>
</dbReference>
<dbReference type="PROSITE" id="PS50850">
    <property type="entry name" value="MFS"/>
    <property type="match status" value="1"/>
</dbReference>
<gene>
    <name evidence="9" type="ORF">N0V83_008352</name>
</gene>
<dbReference type="GO" id="GO:0030248">
    <property type="term" value="F:cellulose binding"/>
    <property type="evidence" value="ECO:0007669"/>
    <property type="project" value="UniProtKB-UniRule"/>
</dbReference>
<keyword evidence="3 7" id="KW-0812">Transmembrane</keyword>
<proteinExistence type="predicted"/>
<evidence type="ECO:0000256" key="1">
    <source>
        <dbReference type="ARBA" id="ARBA00004141"/>
    </source>
</evidence>
<evidence type="ECO:0000256" key="3">
    <source>
        <dbReference type="ARBA" id="ARBA00022692"/>
    </source>
</evidence>
<sequence>MSSTGIGQERNPATIEKGEQILYDEAIGSDRSTDDLPWTQEEETAVRRKLDKVIVPLTTFLYLLCFLDRANVGNARIQGMAKDLNLVGVRFNWVTSIFYIVYMFVEVPSNILLKKIGPKYYLPLLVVGFGFVSLCTAFVHSFEGLLAARAILGVFEGGVMPGLAFFITCFYKRNELLFRIGIYVSAASMAGAFGGLLATILARIPPWGISSMIIHSWRNIFFFEGLFTMLVGLGAPFLMPRSPEDCWFLNERERMIATQRLVLKGGGAENEKVEVHHIKRAILNITNYFCALGFFFINITVQGISLFMPTILNDLGWTATKAQLYSVPPYVCACLIAIAIAYVSDKTNRRGIYLAVFTLPAIAGFSIMRWASDPDTRYAGIFLITIGAFPGGPGFLAWAANNAAGPAVRSVSTAYVVTLGTAGGVLATWTYTSKDAPKYHTGHTINLCGQIAVLVLSCGGIAYCRWENRQRNLDTFPRLVVDGKAEEKDWSATRETKNANTKQGVENPTVADIRCYSSKNAANVVTVPAGATIHYISTQQVNHPGPTQYYLAKVPAGADVKSWDGAGAVWFKISTTKPKIDAAKQMTWPGQNEYKTPNTTIPNATPSGDYLLRVEQIALHLAMQANKAQFYLSCSQITITGGGSGTPAPLAALPGAYKSTDPGILVNLGSLAAGDDYQPPGPAVWSG</sequence>
<reference evidence="9" key="1">
    <citation type="submission" date="2022-10" db="EMBL/GenBank/DDBJ databases">
        <title>Tapping the CABI collections for fungal endophytes: first genome assemblies for Collariella, Neodidymelliopsis, Ascochyta clinopodiicola, Didymella pomorum, Didymosphaeria variabile, Neocosmospora piperis and Neocucurbitaria cava.</title>
        <authorList>
            <person name="Hill R."/>
        </authorList>
    </citation>
    <scope>NUCLEOTIDE SEQUENCE</scope>
    <source>
        <strain evidence="9">IMI 356814</strain>
    </source>
</reference>
<comment type="catalytic activity">
    <reaction evidence="6">
        <text>[(1-&gt;4)-beta-D-glucosyl]n+m + reduced acceptor + O2 = 4-dehydro-beta-D-glucosyl-[(1-&gt;4)-beta-D-glucosyl]n-1 + [(1-&gt;4)-beta-D-glucosyl]m + acceptor + H2O.</text>
        <dbReference type="EC" id="1.14.99.56"/>
    </reaction>
</comment>
<comment type="subcellular location">
    <subcellularLocation>
        <location evidence="1">Membrane</location>
        <topology evidence="1">Multi-pass membrane protein</topology>
    </subcellularLocation>
    <subcellularLocation>
        <location evidence="6">Secreted</location>
    </subcellularLocation>
</comment>
<keyword evidence="4 7" id="KW-1133">Transmembrane helix</keyword>
<feature type="transmembrane region" description="Helical" evidence="7">
    <location>
        <begin position="412"/>
        <end position="432"/>
    </location>
</feature>
<dbReference type="PANTHER" id="PTHR43791:SF53">
    <property type="entry name" value="MAJOR FACILITATOR SUPERFAMILY (MFS) PROFILE DOMAIN-CONTAINING PROTEIN"/>
    <property type="match status" value="1"/>
</dbReference>
<dbReference type="GO" id="GO:0022857">
    <property type="term" value="F:transmembrane transporter activity"/>
    <property type="evidence" value="ECO:0007669"/>
    <property type="project" value="InterPro"/>
</dbReference>
<dbReference type="GO" id="GO:0030245">
    <property type="term" value="P:cellulose catabolic process"/>
    <property type="evidence" value="ECO:0007669"/>
    <property type="project" value="UniProtKB-UniRule"/>
</dbReference>
<dbReference type="InterPro" id="IPR020846">
    <property type="entry name" value="MFS_dom"/>
</dbReference>
<dbReference type="InterPro" id="IPR036259">
    <property type="entry name" value="MFS_trans_sf"/>
</dbReference>
<keyword evidence="6" id="KW-0624">Polysaccharide degradation</keyword>
<dbReference type="FunFam" id="1.20.1250.20:FF:000013">
    <property type="entry name" value="MFS general substrate transporter"/>
    <property type="match status" value="1"/>
</dbReference>
<dbReference type="Gene3D" id="1.20.1250.20">
    <property type="entry name" value="MFS general substrate transporter like domains"/>
    <property type="match status" value="2"/>
</dbReference>
<feature type="transmembrane region" description="Helical" evidence="7">
    <location>
        <begin position="53"/>
        <end position="71"/>
    </location>
</feature>
<dbReference type="PANTHER" id="PTHR43791">
    <property type="entry name" value="PERMEASE-RELATED"/>
    <property type="match status" value="1"/>
</dbReference>
<keyword evidence="6" id="KW-0136">Cellulose degradation</keyword>
<feature type="transmembrane region" description="Helical" evidence="7">
    <location>
        <begin position="288"/>
        <end position="307"/>
    </location>
</feature>
<evidence type="ECO:0000256" key="2">
    <source>
        <dbReference type="ARBA" id="ARBA00022448"/>
    </source>
</evidence>
<dbReference type="CDD" id="cd21175">
    <property type="entry name" value="LPMO_AA9"/>
    <property type="match status" value="1"/>
</dbReference>
<dbReference type="OrthoDB" id="9971669at2759"/>
<comment type="domain">
    <text evidence="6">Has a modular structure: an endo-beta-1,4-glucanase catalytic module at the N-terminus, a linker rich in serines and threonines, and a C-terminal carbohydrate-binding module (CBM).</text>
</comment>
<dbReference type="InterPro" id="IPR011701">
    <property type="entry name" value="MFS"/>
</dbReference>
<evidence type="ECO:0000313" key="10">
    <source>
        <dbReference type="Proteomes" id="UP001140560"/>
    </source>
</evidence>
<comment type="function">
    <text evidence="6">Lytic polysaccharide monooxygenase (LMPO) that depolymerizes crystalline and amorphous polysaccharides via the oxidation of scissile alpha- or beta-(1-4)-glycosidic bonds, yielding C1 and/or C4 oxidation products. Catalysis by LPMOs requires the reduction of the active-site copper from Cu(II) to Cu(I) by a reducing agent and H(2)O(2) or O(2) as a cosubstrate.</text>
</comment>
<feature type="transmembrane region" description="Helical" evidence="7">
    <location>
        <begin position="146"/>
        <end position="168"/>
    </location>
</feature>
<dbReference type="InterPro" id="IPR005103">
    <property type="entry name" value="AA9_LPMO"/>
</dbReference>
<dbReference type="Proteomes" id="UP001140560">
    <property type="component" value="Unassembled WGS sequence"/>
</dbReference>
<accession>A0A9W8Y3D5</accession>
<keyword evidence="6" id="KW-1015">Disulfide bond</keyword>
<evidence type="ECO:0000256" key="5">
    <source>
        <dbReference type="ARBA" id="ARBA00023136"/>
    </source>
</evidence>
<dbReference type="SUPFAM" id="SSF103473">
    <property type="entry name" value="MFS general substrate transporter"/>
    <property type="match status" value="1"/>
</dbReference>
<name>A0A9W8Y3D5_9PLEO</name>
<evidence type="ECO:0000256" key="6">
    <source>
        <dbReference type="RuleBase" id="RU368122"/>
    </source>
</evidence>
<feature type="transmembrane region" description="Helical" evidence="7">
    <location>
        <begin position="351"/>
        <end position="372"/>
    </location>
</feature>
<feature type="transmembrane region" description="Helical" evidence="7">
    <location>
        <begin position="444"/>
        <end position="464"/>
    </location>
</feature>
<dbReference type="EMBL" id="JAPEUY010000015">
    <property type="protein sequence ID" value="KAJ4365732.1"/>
    <property type="molecule type" value="Genomic_DNA"/>
</dbReference>
<dbReference type="FunFam" id="1.20.1250.20:FF:000018">
    <property type="entry name" value="MFS transporter permease"/>
    <property type="match status" value="1"/>
</dbReference>
<feature type="transmembrane region" description="Helical" evidence="7">
    <location>
        <begin position="327"/>
        <end position="344"/>
    </location>
</feature>
<dbReference type="GO" id="GO:0016020">
    <property type="term" value="C:membrane"/>
    <property type="evidence" value="ECO:0007669"/>
    <property type="project" value="UniProtKB-SubCell"/>
</dbReference>
<keyword evidence="6" id="KW-0964">Secreted</keyword>
<dbReference type="Gene3D" id="2.70.50.70">
    <property type="match status" value="1"/>
</dbReference>
<keyword evidence="6" id="KW-0119">Carbohydrate metabolism</keyword>
<keyword evidence="5 7" id="KW-0472">Membrane</keyword>
<feature type="transmembrane region" description="Helical" evidence="7">
    <location>
        <begin position="378"/>
        <end position="400"/>
    </location>
</feature>
<dbReference type="GO" id="GO:0005576">
    <property type="term" value="C:extracellular region"/>
    <property type="evidence" value="ECO:0007669"/>
    <property type="project" value="UniProtKB-SubCell"/>
</dbReference>
<evidence type="ECO:0000256" key="4">
    <source>
        <dbReference type="ARBA" id="ARBA00022989"/>
    </source>
</evidence>
<dbReference type="EC" id="1.14.99.56" evidence="6"/>
<evidence type="ECO:0000256" key="7">
    <source>
        <dbReference type="SAM" id="Phobius"/>
    </source>
</evidence>
<dbReference type="AlphaFoldDB" id="A0A9W8Y3D5"/>
<organism evidence="9 10">
    <name type="scientific">Neocucurbitaria cava</name>
    <dbReference type="NCBI Taxonomy" id="798079"/>
    <lineage>
        <taxon>Eukaryota</taxon>
        <taxon>Fungi</taxon>
        <taxon>Dikarya</taxon>
        <taxon>Ascomycota</taxon>
        <taxon>Pezizomycotina</taxon>
        <taxon>Dothideomycetes</taxon>
        <taxon>Pleosporomycetidae</taxon>
        <taxon>Pleosporales</taxon>
        <taxon>Pleosporineae</taxon>
        <taxon>Cucurbitariaceae</taxon>
        <taxon>Neocucurbitaria</taxon>
    </lineage>
</organism>
<feature type="transmembrane region" description="Helical" evidence="7">
    <location>
        <begin position="91"/>
        <end position="113"/>
    </location>
</feature>
<keyword evidence="2" id="KW-0813">Transport</keyword>
<comment type="caution">
    <text evidence="9">The sequence shown here is derived from an EMBL/GenBank/DDBJ whole genome shotgun (WGS) entry which is preliminary data.</text>
</comment>
<dbReference type="GO" id="GO:0008810">
    <property type="term" value="F:cellulase activity"/>
    <property type="evidence" value="ECO:0007669"/>
    <property type="project" value="UniProtKB-UniRule"/>
</dbReference>
<feature type="transmembrane region" description="Helical" evidence="7">
    <location>
        <begin position="120"/>
        <end position="140"/>
    </location>
</feature>
<feature type="transmembrane region" description="Helical" evidence="7">
    <location>
        <begin position="220"/>
        <end position="239"/>
    </location>
</feature>
<dbReference type="CDD" id="cd17327">
    <property type="entry name" value="MFS_FEN2_like"/>
    <property type="match status" value="1"/>
</dbReference>
<evidence type="ECO:0000259" key="8">
    <source>
        <dbReference type="PROSITE" id="PS50850"/>
    </source>
</evidence>
<feature type="domain" description="Major facilitator superfamily (MFS) profile" evidence="8">
    <location>
        <begin position="54"/>
        <end position="467"/>
    </location>
</feature>